<keyword evidence="1" id="KW-1133">Transmembrane helix</keyword>
<protein>
    <submittedName>
        <fullName evidence="2">Uncharacterized protein</fullName>
    </submittedName>
</protein>
<keyword evidence="1" id="KW-0472">Membrane</keyword>
<dbReference type="PATRIC" id="fig|1280953.3.peg.1515"/>
<feature type="transmembrane region" description="Helical" evidence="1">
    <location>
        <begin position="43"/>
        <end position="60"/>
    </location>
</feature>
<dbReference type="RefSeq" id="WP_035537180.1">
    <property type="nucleotide sequence ID" value="NZ_ARYL01000009.1"/>
</dbReference>
<organism evidence="2 3">
    <name type="scientific">Hyphomonas oceanitis SCH89</name>
    <dbReference type="NCBI Taxonomy" id="1280953"/>
    <lineage>
        <taxon>Bacteria</taxon>
        <taxon>Pseudomonadati</taxon>
        <taxon>Pseudomonadota</taxon>
        <taxon>Alphaproteobacteria</taxon>
        <taxon>Hyphomonadales</taxon>
        <taxon>Hyphomonadaceae</taxon>
        <taxon>Hyphomonas</taxon>
    </lineage>
</organism>
<dbReference type="EMBL" id="ARYL01000009">
    <property type="protein sequence ID" value="KDA02998.1"/>
    <property type="molecule type" value="Genomic_DNA"/>
</dbReference>
<dbReference type="AlphaFoldDB" id="A0A059G955"/>
<evidence type="ECO:0000313" key="3">
    <source>
        <dbReference type="Proteomes" id="UP000024942"/>
    </source>
</evidence>
<reference evidence="2 3" key="1">
    <citation type="journal article" date="2014" name="Antonie Van Leeuwenhoek">
        <title>Hyphomonas beringensis sp. nov. and Hyphomonas chukchiensis sp. nov., isolated from surface seawater of the Bering Sea and Chukchi Sea.</title>
        <authorList>
            <person name="Li C."/>
            <person name="Lai Q."/>
            <person name="Li G."/>
            <person name="Dong C."/>
            <person name="Wang J."/>
            <person name="Liao Y."/>
            <person name="Shao Z."/>
        </authorList>
    </citation>
    <scope>NUCLEOTIDE SEQUENCE [LARGE SCALE GENOMIC DNA]</scope>
    <source>
        <strain evidence="2 3">SCH89</strain>
    </source>
</reference>
<keyword evidence="3" id="KW-1185">Reference proteome</keyword>
<sequence>MTALNPQTTTQRPALDVAVTLDQLVAPLEIPADLSRARWAPKWTLILPIAMLAAFTVPALPMDSDGVANTAATHLA</sequence>
<keyword evidence="1" id="KW-0812">Transmembrane</keyword>
<comment type="caution">
    <text evidence="2">The sequence shown here is derived from an EMBL/GenBank/DDBJ whole genome shotgun (WGS) entry which is preliminary data.</text>
</comment>
<evidence type="ECO:0000256" key="1">
    <source>
        <dbReference type="SAM" id="Phobius"/>
    </source>
</evidence>
<dbReference type="Proteomes" id="UP000024942">
    <property type="component" value="Unassembled WGS sequence"/>
</dbReference>
<evidence type="ECO:0000313" key="2">
    <source>
        <dbReference type="EMBL" id="KDA02998.1"/>
    </source>
</evidence>
<proteinExistence type="predicted"/>
<dbReference type="OrthoDB" id="9856446at2"/>
<gene>
    <name evidence="2" type="ORF">HOC_07474</name>
</gene>
<accession>A0A059G955</accession>
<name>A0A059G955_9PROT</name>